<name>K1KAE4_9GAMM</name>
<proteinExistence type="predicted"/>
<evidence type="ECO:0000313" key="2">
    <source>
        <dbReference type="Proteomes" id="UP000005149"/>
    </source>
</evidence>
<dbReference type="Proteomes" id="UP000005149">
    <property type="component" value="Unassembled WGS sequence"/>
</dbReference>
<dbReference type="EMBL" id="AGWR01000013">
    <property type="protein sequence ID" value="EKB28639.1"/>
    <property type="molecule type" value="Genomic_DNA"/>
</dbReference>
<dbReference type="AlphaFoldDB" id="K1KAE4"/>
<sequence>MFNIAVHVEIPVTEVGEGIKVAKFQDPEGSRIALKERWPAALLIISQPVL</sequence>
<dbReference type="PATRIC" id="fig|1073377.4.peg.1196"/>
<dbReference type="RefSeq" id="WP_005300568.1">
    <property type="nucleotide sequence ID" value="NZ_JDWD01000065.1"/>
</dbReference>
<organism evidence="1 2">
    <name type="scientific">Aeromonas dhakensis</name>
    <dbReference type="NCBI Taxonomy" id="196024"/>
    <lineage>
        <taxon>Bacteria</taxon>
        <taxon>Pseudomonadati</taxon>
        <taxon>Pseudomonadota</taxon>
        <taxon>Gammaproteobacteria</taxon>
        <taxon>Aeromonadales</taxon>
        <taxon>Aeromonadaceae</taxon>
        <taxon>Aeromonas</taxon>
    </lineage>
</organism>
<gene>
    <name evidence="1" type="ORF">HMPREF1171_01171</name>
</gene>
<protein>
    <recommendedName>
        <fullName evidence="3">Glyoxalase</fullName>
    </recommendedName>
</protein>
<evidence type="ECO:0000313" key="1">
    <source>
        <dbReference type="EMBL" id="EKB28639.1"/>
    </source>
</evidence>
<keyword evidence="2" id="KW-1185">Reference proteome</keyword>
<evidence type="ECO:0008006" key="3">
    <source>
        <dbReference type="Google" id="ProtNLM"/>
    </source>
</evidence>
<dbReference type="HOGENOM" id="CLU_3246100_0_0_6"/>
<reference evidence="1 2" key="1">
    <citation type="submission" date="2012-06" db="EMBL/GenBank/DDBJ databases">
        <title>The Genome Sequence of Aeromonas hydrophila SSU.</title>
        <authorList>
            <consortium name="The Broad Institute Genome Sequencing Platform"/>
            <person name="Earl A."/>
            <person name="Ward D."/>
            <person name="Feldgarden M."/>
            <person name="Gevers D."/>
            <person name="Chopra A."/>
            <person name="Walker B."/>
            <person name="Young S.K."/>
            <person name="Zeng Q."/>
            <person name="Gargeya S."/>
            <person name="Fitzgerald M."/>
            <person name="Haas B."/>
            <person name="Abouelleil A."/>
            <person name="Alvarado L."/>
            <person name="Arachchi H.M."/>
            <person name="Berlin A.M."/>
            <person name="Chapman S.B."/>
            <person name="Goldberg J."/>
            <person name="Griggs A."/>
            <person name="Gujja S."/>
            <person name="Hansen M."/>
            <person name="Howarth C."/>
            <person name="Imamovic A."/>
            <person name="Larimer J."/>
            <person name="McCowan C."/>
            <person name="Montmayeur A."/>
            <person name="Murphy C."/>
            <person name="Neiman D."/>
            <person name="Pearson M."/>
            <person name="Priest M."/>
            <person name="Roberts A."/>
            <person name="Saif S."/>
            <person name="Shea T."/>
            <person name="Sisk P."/>
            <person name="Sykes S."/>
            <person name="Wortman J."/>
            <person name="Nusbaum C."/>
            <person name="Birren B."/>
        </authorList>
    </citation>
    <scope>NUCLEOTIDE SEQUENCE [LARGE SCALE GENOMIC DNA]</scope>
    <source>
        <strain evidence="1 2">SSU</strain>
    </source>
</reference>
<accession>K1KAE4</accession>
<comment type="caution">
    <text evidence="1">The sequence shown here is derived from an EMBL/GenBank/DDBJ whole genome shotgun (WGS) entry which is preliminary data.</text>
</comment>